<evidence type="ECO:0000256" key="1">
    <source>
        <dbReference type="ARBA" id="ARBA00004953"/>
    </source>
</evidence>
<dbReference type="PANTHER" id="PTHR43182">
    <property type="entry name" value="COBALT-PRECORRIN-6B C(15)-METHYLTRANSFERASE (DECARBOXYLATING)"/>
    <property type="match status" value="1"/>
</dbReference>
<keyword evidence="4" id="KW-0808">Transferase</keyword>
<dbReference type="Gene3D" id="3.40.1010.10">
    <property type="entry name" value="Cobalt-precorrin-4 Transmethylase, Domain 1"/>
    <property type="match status" value="1"/>
</dbReference>
<dbReference type="InterPro" id="IPR006365">
    <property type="entry name" value="Cbl_synth_CobL"/>
</dbReference>
<keyword evidence="5" id="KW-0949">S-adenosyl-L-methionine</keyword>
<dbReference type="NCBIfam" id="TIGR02467">
    <property type="entry name" value="CbiE"/>
    <property type="match status" value="1"/>
</dbReference>
<organism evidence="7 8">
    <name type="scientific">Aestuariivirga litoralis</name>
    <dbReference type="NCBI Taxonomy" id="2650924"/>
    <lineage>
        <taxon>Bacteria</taxon>
        <taxon>Pseudomonadati</taxon>
        <taxon>Pseudomonadota</taxon>
        <taxon>Alphaproteobacteria</taxon>
        <taxon>Hyphomicrobiales</taxon>
        <taxon>Aestuariivirgaceae</taxon>
        <taxon>Aestuariivirga</taxon>
    </lineage>
</organism>
<dbReference type="GO" id="GO:0009236">
    <property type="term" value="P:cobalamin biosynthetic process"/>
    <property type="evidence" value="ECO:0007669"/>
    <property type="project" value="UniProtKB-UniPathway"/>
</dbReference>
<dbReference type="CDD" id="cd11644">
    <property type="entry name" value="Precorrin-6Y-MT"/>
    <property type="match status" value="1"/>
</dbReference>
<dbReference type="AlphaFoldDB" id="A0A2W2BKT6"/>
<accession>A0A2W2BKT6</accession>
<dbReference type="Proteomes" id="UP000248795">
    <property type="component" value="Unassembled WGS sequence"/>
</dbReference>
<evidence type="ECO:0000256" key="3">
    <source>
        <dbReference type="ARBA" id="ARBA00022603"/>
    </source>
</evidence>
<evidence type="ECO:0000256" key="5">
    <source>
        <dbReference type="ARBA" id="ARBA00022691"/>
    </source>
</evidence>
<keyword evidence="2" id="KW-0169">Cobalamin biosynthesis</keyword>
<gene>
    <name evidence="7" type="ORF">DK847_10230</name>
</gene>
<dbReference type="InterPro" id="IPR000878">
    <property type="entry name" value="4pyrrol_Mease"/>
</dbReference>
<feature type="domain" description="Tetrapyrrole methylase" evidence="6">
    <location>
        <begin position="5"/>
        <end position="188"/>
    </location>
</feature>
<comment type="caution">
    <text evidence="7">The sequence shown here is derived from an EMBL/GenBank/DDBJ whole genome shotgun (WGS) entry which is preliminary data.</text>
</comment>
<protein>
    <submittedName>
        <fullName evidence="7">Cobalamin biosynthesis bifunctional protein CbiET</fullName>
    </submittedName>
</protein>
<dbReference type="PIRSF" id="PIRSF036428">
    <property type="entry name" value="CobL"/>
    <property type="match status" value="1"/>
</dbReference>
<evidence type="ECO:0000313" key="7">
    <source>
        <dbReference type="EMBL" id="PZF76839.1"/>
    </source>
</evidence>
<dbReference type="SUPFAM" id="SSF53790">
    <property type="entry name" value="Tetrapyrrole methylase"/>
    <property type="match status" value="1"/>
</dbReference>
<dbReference type="PANTHER" id="PTHR43182:SF1">
    <property type="entry name" value="COBALT-PRECORRIN-7 C(5)-METHYLTRANSFERASE"/>
    <property type="match status" value="1"/>
</dbReference>
<dbReference type="InterPro" id="IPR050714">
    <property type="entry name" value="Cobalamin_biosynth_MTase"/>
</dbReference>
<dbReference type="InterPro" id="IPR014777">
    <property type="entry name" value="4pyrrole_Mease_sub1"/>
</dbReference>
<reference evidence="8" key="1">
    <citation type="submission" date="2018-06" db="EMBL/GenBank/DDBJ databases">
        <title>Aestuariibacter litoralis strain KCTC 52945T.</title>
        <authorList>
            <person name="Li X."/>
            <person name="Salam N."/>
            <person name="Li J.-L."/>
            <person name="Chen Y.-M."/>
            <person name="Yang Z.-W."/>
            <person name="Zhang L.-Y."/>
            <person name="Han M.-X."/>
            <person name="Xiao M."/>
            <person name="Li W.-J."/>
        </authorList>
    </citation>
    <scope>NUCLEOTIDE SEQUENCE [LARGE SCALE GENOMIC DNA]</scope>
    <source>
        <strain evidence="8">KCTC 52945</strain>
    </source>
</reference>
<dbReference type="InterPro" id="IPR029063">
    <property type="entry name" value="SAM-dependent_MTases_sf"/>
</dbReference>
<keyword evidence="3" id="KW-0489">Methyltransferase</keyword>
<dbReference type="Gene3D" id="3.40.50.150">
    <property type="entry name" value="Vaccinia Virus protein VP39"/>
    <property type="match status" value="1"/>
</dbReference>
<dbReference type="Pfam" id="PF00590">
    <property type="entry name" value="TP_methylase"/>
    <property type="match status" value="1"/>
</dbReference>
<dbReference type="GO" id="GO:0032259">
    <property type="term" value="P:methylation"/>
    <property type="evidence" value="ECO:0007669"/>
    <property type="project" value="UniProtKB-KW"/>
</dbReference>
<dbReference type="InterPro" id="IPR012818">
    <property type="entry name" value="CbiE"/>
</dbReference>
<dbReference type="SUPFAM" id="SSF53335">
    <property type="entry name" value="S-adenosyl-L-methionine-dependent methyltransferases"/>
    <property type="match status" value="1"/>
</dbReference>
<name>A0A2W2BKT6_9HYPH</name>
<dbReference type="EMBL" id="QKVK01000004">
    <property type="protein sequence ID" value="PZF76839.1"/>
    <property type="molecule type" value="Genomic_DNA"/>
</dbReference>
<comment type="pathway">
    <text evidence="1">Cofactor biosynthesis; adenosylcobalamin biosynthesis.</text>
</comment>
<evidence type="ECO:0000313" key="8">
    <source>
        <dbReference type="Proteomes" id="UP000248795"/>
    </source>
</evidence>
<dbReference type="InterPro" id="IPR014008">
    <property type="entry name" value="Cbl_synth_MTase_CbiT"/>
</dbReference>
<proteinExistence type="predicted"/>
<sequence>MSKWLTIIGMGEDGWEGLSPRARTIIENAEAIVGSARLLGFLPETVGADIHEWPQPFSAVVDRIRPLAGRRTVVLATGDPLNYGVARKLMEFIPFPEMEIIPGLSAFSLAASRMGWSLPDCDALTLHGRDAAHLEPFIQPDTRLLVLTADRTTIPEVARRLAARGFGKSVITVLENMGGDRQAQSHFTADAIPPTDFSDLNTLAINCIASPGAKVLSRLAGLPDDAFVHDGQLTKREVRAATLAALAPSPDRLLWDVGAGCGSISIEWMRAARGCMAVAFEHDAGRLGMIATNMDALGAPRLKVVAGEVPATYAGQPAPDAVFIGGGIWLPGVFEGAWAALKPGGTLVANVVTIEGELHLYDLHEKHGGDIMRMEVSNLTHVGRLRALRPRMAVTQWRAQKSW</sequence>
<dbReference type="NCBIfam" id="TIGR02469">
    <property type="entry name" value="CbiT"/>
    <property type="match status" value="1"/>
</dbReference>
<dbReference type="InterPro" id="IPR035996">
    <property type="entry name" value="4pyrrol_Methylase_sf"/>
</dbReference>
<evidence type="ECO:0000256" key="2">
    <source>
        <dbReference type="ARBA" id="ARBA00022573"/>
    </source>
</evidence>
<dbReference type="GO" id="GO:0008276">
    <property type="term" value="F:protein methyltransferase activity"/>
    <property type="evidence" value="ECO:0007669"/>
    <property type="project" value="InterPro"/>
</dbReference>
<dbReference type="RefSeq" id="WP_111198346.1">
    <property type="nucleotide sequence ID" value="NZ_QKVK01000004.1"/>
</dbReference>
<evidence type="ECO:0000256" key="4">
    <source>
        <dbReference type="ARBA" id="ARBA00022679"/>
    </source>
</evidence>
<evidence type="ECO:0000259" key="6">
    <source>
        <dbReference type="Pfam" id="PF00590"/>
    </source>
</evidence>
<keyword evidence="8" id="KW-1185">Reference proteome</keyword>
<dbReference type="UniPathway" id="UPA00148"/>